<evidence type="ECO:0000256" key="3">
    <source>
        <dbReference type="ARBA" id="ARBA00022679"/>
    </source>
</evidence>
<dbReference type="InterPro" id="IPR004839">
    <property type="entry name" value="Aminotransferase_I/II_large"/>
</dbReference>
<dbReference type="Gene3D" id="3.40.640.10">
    <property type="entry name" value="Type I PLP-dependent aspartate aminotransferase-like (Major domain)"/>
    <property type="match status" value="1"/>
</dbReference>
<dbReference type="GO" id="GO:0004400">
    <property type="term" value="F:histidinol-phosphate transaminase activity"/>
    <property type="evidence" value="ECO:0007669"/>
    <property type="project" value="UniProtKB-EC"/>
</dbReference>
<reference evidence="7" key="1">
    <citation type="submission" date="2017-02" db="EMBL/GenBank/DDBJ databases">
        <authorList>
            <person name="Mornico D."/>
        </authorList>
    </citation>
    <scope>NUCLEOTIDE SEQUENCE [LARGE SCALE GENOMIC DNA]</scope>
</reference>
<keyword evidence="2 6" id="KW-0032">Aminotransferase</keyword>
<dbReference type="InterPro" id="IPR050106">
    <property type="entry name" value="HistidinolP_aminotransfase"/>
</dbReference>
<dbReference type="SUPFAM" id="SSF53383">
    <property type="entry name" value="PLP-dependent transferases"/>
    <property type="match status" value="1"/>
</dbReference>
<name>A0A1R4EDM6_9GAMM</name>
<keyword evidence="3 6" id="KW-0808">Transferase</keyword>
<dbReference type="InterPro" id="IPR015424">
    <property type="entry name" value="PyrdxlP-dep_Trfase"/>
</dbReference>
<proteinExistence type="inferred from homology"/>
<evidence type="ECO:0000259" key="5">
    <source>
        <dbReference type="Pfam" id="PF00155"/>
    </source>
</evidence>
<dbReference type="AlphaFoldDB" id="A0A1R4EDM6"/>
<protein>
    <submittedName>
        <fullName evidence="6">Histidinol-phosphate aminotransferase 2</fullName>
        <ecNumber evidence="6">2.6.1.9</ecNumber>
    </submittedName>
</protein>
<organism evidence="6 7">
    <name type="scientific">Psychrobacter pasteurii</name>
    <dbReference type="NCBI Taxonomy" id="1945520"/>
    <lineage>
        <taxon>Bacteria</taxon>
        <taxon>Pseudomonadati</taxon>
        <taxon>Pseudomonadota</taxon>
        <taxon>Gammaproteobacteria</taxon>
        <taxon>Moraxellales</taxon>
        <taxon>Moraxellaceae</taxon>
        <taxon>Psychrobacter</taxon>
    </lineage>
</organism>
<sequence length="371" mass="41688">MIKNTKFCSNASLGTMDQTNNQIASEVLRLNYNENALGMPLSAQQAITDHLQSAFRYPDEYRVRLIAKLAALHGLTVDQISMGNGSSENIQSVIQMLNTRALDQGVAFQVIIPIPTFHFAELYADLLDIDVVKIPLIEEDFSIDIEAMQQAAESFDGISLMYLVNPNNPTSTLINTADLKQWIGNAPETHYFLLDEAYADYVRDPSFVSGIEFIKQKLSKNVIVTRTFSKLYAMAGLRVGYAISDASTIKDIESFTSQDNTNIAGAVAAVAALEDTEFRDFALKSNNESRLIVEQALDELGLRYLDSQACFILHEISTEVPLYEQRMAEHNIFVGREFLPIRGYNRVSLGTPEQMQRFVEVLKQFRSKNWI</sequence>
<dbReference type="Gene3D" id="3.90.1150.10">
    <property type="entry name" value="Aspartate Aminotransferase, domain 1"/>
    <property type="match status" value="1"/>
</dbReference>
<evidence type="ECO:0000313" key="6">
    <source>
        <dbReference type="EMBL" id="SJM36539.1"/>
    </source>
</evidence>
<dbReference type="InterPro" id="IPR015422">
    <property type="entry name" value="PyrdxlP-dep_Trfase_small"/>
</dbReference>
<dbReference type="PANTHER" id="PTHR43643:SF3">
    <property type="entry name" value="HISTIDINOL-PHOSPHATE AMINOTRANSFERASE"/>
    <property type="match status" value="1"/>
</dbReference>
<dbReference type="STRING" id="1945520.A1019T_00500"/>
<dbReference type="GO" id="GO:0030170">
    <property type="term" value="F:pyridoxal phosphate binding"/>
    <property type="evidence" value="ECO:0007669"/>
    <property type="project" value="InterPro"/>
</dbReference>
<keyword evidence="4" id="KW-0663">Pyridoxal phosphate</keyword>
<evidence type="ECO:0000256" key="1">
    <source>
        <dbReference type="ARBA" id="ARBA00007970"/>
    </source>
</evidence>
<feature type="domain" description="Aminotransferase class I/classII large" evidence="5">
    <location>
        <begin position="26"/>
        <end position="362"/>
    </location>
</feature>
<comment type="similarity">
    <text evidence="1">Belongs to the class-II pyridoxal-phosphate-dependent aminotransferase family. Histidinol-phosphate aminotransferase subfamily.</text>
</comment>
<dbReference type="RefSeq" id="WP_244152346.1">
    <property type="nucleotide sequence ID" value="NZ_FUGD01000049.1"/>
</dbReference>
<dbReference type="CDD" id="cd00609">
    <property type="entry name" value="AAT_like"/>
    <property type="match status" value="1"/>
</dbReference>
<dbReference type="InterPro" id="IPR015421">
    <property type="entry name" value="PyrdxlP-dep_Trfase_major"/>
</dbReference>
<gene>
    <name evidence="6" type="primary">hisC2_1</name>
    <name evidence="6" type="ORF">A1019T_00500</name>
</gene>
<evidence type="ECO:0000313" key="7">
    <source>
        <dbReference type="Proteomes" id="UP000188169"/>
    </source>
</evidence>
<keyword evidence="7" id="KW-1185">Reference proteome</keyword>
<dbReference type="EC" id="2.6.1.9" evidence="6"/>
<accession>A0A1R4EDM6</accession>
<dbReference type="Proteomes" id="UP000188169">
    <property type="component" value="Unassembled WGS sequence"/>
</dbReference>
<evidence type="ECO:0000256" key="4">
    <source>
        <dbReference type="ARBA" id="ARBA00022898"/>
    </source>
</evidence>
<dbReference type="Pfam" id="PF00155">
    <property type="entry name" value="Aminotran_1_2"/>
    <property type="match status" value="1"/>
</dbReference>
<dbReference type="EMBL" id="FUGD01000049">
    <property type="protein sequence ID" value="SJM36539.1"/>
    <property type="molecule type" value="Genomic_DNA"/>
</dbReference>
<dbReference type="PANTHER" id="PTHR43643">
    <property type="entry name" value="HISTIDINOL-PHOSPHATE AMINOTRANSFERASE 2"/>
    <property type="match status" value="1"/>
</dbReference>
<evidence type="ECO:0000256" key="2">
    <source>
        <dbReference type="ARBA" id="ARBA00022576"/>
    </source>
</evidence>